<evidence type="ECO:0000313" key="2">
    <source>
        <dbReference type="EMBL" id="MET6997516.1"/>
    </source>
</evidence>
<feature type="transmembrane region" description="Helical" evidence="1">
    <location>
        <begin position="68"/>
        <end position="88"/>
    </location>
</feature>
<proteinExistence type="predicted"/>
<evidence type="ECO:0000313" key="3">
    <source>
        <dbReference type="Proteomes" id="UP001549749"/>
    </source>
</evidence>
<accession>A0ABV2T3A4</accession>
<sequence length="209" mass="24066">MNFDDLKSAWDSDKTANVDTPVHLTRLKTAQTPIDQLRKQMKQEFFLHCLALIITGFVPQLLNFNPVFILPFYALYTLYVAICAYYMIKMYLFYKRLSTNALSSRDNLYETYYDIRIHVEMYKSYTYAISPFAILIGLILILNAKDGALLNSIQEKGLAEKDIFLVGGALLAAIVAIIITTEIWISRYYSKYAKQIRQLLDLLKDETAA</sequence>
<feature type="transmembrane region" description="Helical" evidence="1">
    <location>
        <begin position="163"/>
        <end position="185"/>
    </location>
</feature>
<gene>
    <name evidence="2" type="ORF">ABR189_09060</name>
</gene>
<keyword evidence="1" id="KW-0472">Membrane</keyword>
<protein>
    <submittedName>
        <fullName evidence="2">Uncharacterized protein</fullName>
    </submittedName>
</protein>
<keyword evidence="1" id="KW-1133">Transmembrane helix</keyword>
<dbReference type="RefSeq" id="WP_354660151.1">
    <property type="nucleotide sequence ID" value="NZ_JBEXAC010000001.1"/>
</dbReference>
<feature type="transmembrane region" description="Helical" evidence="1">
    <location>
        <begin position="45"/>
        <end position="62"/>
    </location>
</feature>
<organism evidence="2 3">
    <name type="scientific">Chitinophaga defluvii</name>
    <dbReference type="NCBI Taxonomy" id="3163343"/>
    <lineage>
        <taxon>Bacteria</taxon>
        <taxon>Pseudomonadati</taxon>
        <taxon>Bacteroidota</taxon>
        <taxon>Chitinophagia</taxon>
        <taxon>Chitinophagales</taxon>
        <taxon>Chitinophagaceae</taxon>
        <taxon>Chitinophaga</taxon>
    </lineage>
</organism>
<dbReference type="Proteomes" id="UP001549749">
    <property type="component" value="Unassembled WGS sequence"/>
</dbReference>
<reference evidence="2 3" key="1">
    <citation type="submission" date="2024-06" db="EMBL/GenBank/DDBJ databases">
        <title>Chitinophaga defluvii sp. nov., isolated from municipal sewage.</title>
        <authorList>
            <person name="Zhang L."/>
        </authorList>
    </citation>
    <scope>NUCLEOTIDE SEQUENCE [LARGE SCALE GENOMIC DNA]</scope>
    <source>
        <strain evidence="2 3">H8</strain>
    </source>
</reference>
<name>A0ABV2T3A4_9BACT</name>
<keyword evidence="3" id="KW-1185">Reference proteome</keyword>
<evidence type="ECO:0000256" key="1">
    <source>
        <dbReference type="SAM" id="Phobius"/>
    </source>
</evidence>
<dbReference type="EMBL" id="JBEXAC010000001">
    <property type="protein sequence ID" value="MET6997516.1"/>
    <property type="molecule type" value="Genomic_DNA"/>
</dbReference>
<keyword evidence="1" id="KW-0812">Transmembrane</keyword>
<comment type="caution">
    <text evidence="2">The sequence shown here is derived from an EMBL/GenBank/DDBJ whole genome shotgun (WGS) entry which is preliminary data.</text>
</comment>
<feature type="transmembrane region" description="Helical" evidence="1">
    <location>
        <begin position="125"/>
        <end position="143"/>
    </location>
</feature>